<keyword evidence="2" id="KW-1185">Reference proteome</keyword>
<dbReference type="AlphaFoldDB" id="A0A3S5A981"/>
<evidence type="ECO:0000313" key="1">
    <source>
        <dbReference type="EMBL" id="VEL10435.1"/>
    </source>
</evidence>
<proteinExistence type="predicted"/>
<name>A0A3S5A981_9PLAT</name>
<organism evidence="1 2">
    <name type="scientific">Protopolystoma xenopodis</name>
    <dbReference type="NCBI Taxonomy" id="117903"/>
    <lineage>
        <taxon>Eukaryota</taxon>
        <taxon>Metazoa</taxon>
        <taxon>Spiralia</taxon>
        <taxon>Lophotrochozoa</taxon>
        <taxon>Platyhelminthes</taxon>
        <taxon>Monogenea</taxon>
        <taxon>Polyopisthocotylea</taxon>
        <taxon>Polystomatidea</taxon>
        <taxon>Polystomatidae</taxon>
        <taxon>Protopolystoma</taxon>
    </lineage>
</organism>
<comment type="caution">
    <text evidence="1">The sequence shown here is derived from an EMBL/GenBank/DDBJ whole genome shotgun (WGS) entry which is preliminary data.</text>
</comment>
<sequence length="193" mass="21030">MNAPSEAQTESHFSSPISYLESLSNPPAGASLLNNHQCTVLDTTKSIESHNRLPETTEFVDDDDNTVIRSSFPVLVSSTEEDRFEPAYLQLNLDADPQNLRLWYFCAQETCFPYTISTPALSGLTSLPSSGINSARNEMNSFEFGTSFPARLIGSPTPGLGANILSEGSTGSCRSFGTRQDYVFTEGDIKGIR</sequence>
<accession>A0A3S5A981</accession>
<gene>
    <name evidence="1" type="ORF">PXEA_LOCUS3875</name>
</gene>
<dbReference type="EMBL" id="CAAALY010008996">
    <property type="protein sequence ID" value="VEL10435.1"/>
    <property type="molecule type" value="Genomic_DNA"/>
</dbReference>
<protein>
    <submittedName>
        <fullName evidence="1">Uncharacterized protein</fullName>
    </submittedName>
</protein>
<evidence type="ECO:0000313" key="2">
    <source>
        <dbReference type="Proteomes" id="UP000784294"/>
    </source>
</evidence>
<reference evidence="1" key="1">
    <citation type="submission" date="2018-11" db="EMBL/GenBank/DDBJ databases">
        <authorList>
            <consortium name="Pathogen Informatics"/>
        </authorList>
    </citation>
    <scope>NUCLEOTIDE SEQUENCE</scope>
</reference>
<dbReference type="OrthoDB" id="275301at2759"/>
<dbReference type="Proteomes" id="UP000784294">
    <property type="component" value="Unassembled WGS sequence"/>
</dbReference>